<reference evidence="2 3" key="1">
    <citation type="journal article" date="2013" name="Curr. Biol.">
        <title>The Genome of the Foraminiferan Reticulomyxa filosa.</title>
        <authorList>
            <person name="Glockner G."/>
            <person name="Hulsmann N."/>
            <person name="Schleicher M."/>
            <person name="Noegel A.A."/>
            <person name="Eichinger L."/>
            <person name="Gallinger C."/>
            <person name="Pawlowski J."/>
            <person name="Sierra R."/>
            <person name="Euteneuer U."/>
            <person name="Pillet L."/>
            <person name="Moustafa A."/>
            <person name="Platzer M."/>
            <person name="Groth M."/>
            <person name="Szafranski K."/>
            <person name="Schliwa M."/>
        </authorList>
    </citation>
    <scope>NUCLEOTIDE SEQUENCE [LARGE SCALE GENOMIC DNA]</scope>
</reference>
<organism evidence="2 3">
    <name type="scientific">Reticulomyxa filosa</name>
    <dbReference type="NCBI Taxonomy" id="46433"/>
    <lineage>
        <taxon>Eukaryota</taxon>
        <taxon>Sar</taxon>
        <taxon>Rhizaria</taxon>
        <taxon>Retaria</taxon>
        <taxon>Foraminifera</taxon>
        <taxon>Monothalamids</taxon>
        <taxon>Reticulomyxidae</taxon>
        <taxon>Reticulomyxa</taxon>
    </lineage>
</organism>
<protein>
    <submittedName>
        <fullName evidence="2">Uncharacterized protein</fullName>
    </submittedName>
</protein>
<evidence type="ECO:0000313" key="3">
    <source>
        <dbReference type="Proteomes" id="UP000023152"/>
    </source>
</evidence>
<accession>X6M2T4</accession>
<keyword evidence="3" id="KW-1185">Reference proteome</keyword>
<evidence type="ECO:0000313" key="2">
    <source>
        <dbReference type="EMBL" id="ETO07762.1"/>
    </source>
</evidence>
<proteinExistence type="predicted"/>
<dbReference type="AlphaFoldDB" id="X6M2T4"/>
<comment type="caution">
    <text evidence="2">The sequence shown here is derived from an EMBL/GenBank/DDBJ whole genome shotgun (WGS) entry which is preliminary data.</text>
</comment>
<evidence type="ECO:0000256" key="1">
    <source>
        <dbReference type="SAM" id="Coils"/>
    </source>
</evidence>
<dbReference type="EMBL" id="ASPP01025769">
    <property type="protein sequence ID" value="ETO07762.1"/>
    <property type="molecule type" value="Genomic_DNA"/>
</dbReference>
<keyword evidence="1" id="KW-0175">Coiled coil</keyword>
<gene>
    <name evidence="2" type="ORF">RFI_29627</name>
</gene>
<dbReference type="Proteomes" id="UP000023152">
    <property type="component" value="Unassembled WGS sequence"/>
</dbReference>
<sequence length="89" mass="10355">MTFQNALSSPLYYCVAILSEDNTYVHIIGGFNAKQSIDEEMKKGIELKVEEEEDKKKENEMDKIINKKREWRNNTKQSEKKISTLSIAL</sequence>
<feature type="coiled-coil region" evidence="1">
    <location>
        <begin position="42"/>
        <end position="81"/>
    </location>
</feature>
<name>X6M2T4_RETFI</name>